<gene>
    <name evidence="1" type="ORF">CIRG_08289</name>
</gene>
<dbReference type="EMBL" id="DS028098">
    <property type="protein sequence ID" value="KMP08608.1"/>
    <property type="molecule type" value="Genomic_DNA"/>
</dbReference>
<organism evidence="1 2">
    <name type="scientific">Coccidioides immitis RMSCC 2394</name>
    <dbReference type="NCBI Taxonomy" id="404692"/>
    <lineage>
        <taxon>Eukaryota</taxon>
        <taxon>Fungi</taxon>
        <taxon>Dikarya</taxon>
        <taxon>Ascomycota</taxon>
        <taxon>Pezizomycotina</taxon>
        <taxon>Eurotiomycetes</taxon>
        <taxon>Eurotiomycetidae</taxon>
        <taxon>Onygenales</taxon>
        <taxon>Onygenaceae</taxon>
        <taxon>Coccidioides</taxon>
    </lineage>
</organism>
<name>A0A0J6YNW1_COCIT</name>
<sequence length="101" mass="11227">MSTLIIRARYFGARSFWGSLGLCLETEKLSPGDIISVRGIMYSNVVIEGGYVPMSEPPRVPFPGHPASPPRNLTRIAKATWLSRRGSNTRARPIYTYSKVT</sequence>
<reference evidence="2" key="1">
    <citation type="journal article" date="2010" name="Genome Res.">
        <title>Population genomic sequencing of Coccidioides fungi reveals recent hybridization and transposon control.</title>
        <authorList>
            <person name="Neafsey D.E."/>
            <person name="Barker B.M."/>
            <person name="Sharpton T.J."/>
            <person name="Stajich J.E."/>
            <person name="Park D.J."/>
            <person name="Whiston E."/>
            <person name="Hung C.-Y."/>
            <person name="McMahan C."/>
            <person name="White J."/>
            <person name="Sykes S."/>
            <person name="Heiman D."/>
            <person name="Young S."/>
            <person name="Zeng Q."/>
            <person name="Abouelleil A."/>
            <person name="Aftuck L."/>
            <person name="Bessette D."/>
            <person name="Brown A."/>
            <person name="FitzGerald M."/>
            <person name="Lui A."/>
            <person name="Macdonald J.P."/>
            <person name="Priest M."/>
            <person name="Orbach M.J."/>
            <person name="Galgiani J.N."/>
            <person name="Kirkland T.N."/>
            <person name="Cole G.T."/>
            <person name="Birren B.W."/>
            <person name="Henn M.R."/>
            <person name="Taylor J.W."/>
            <person name="Rounsley S.D."/>
        </authorList>
    </citation>
    <scope>NUCLEOTIDE SEQUENCE [LARGE SCALE GENOMIC DNA]</scope>
    <source>
        <strain evidence="2">RMSCC 2394</strain>
    </source>
</reference>
<dbReference type="AlphaFoldDB" id="A0A0J6YNW1"/>
<evidence type="ECO:0000313" key="2">
    <source>
        <dbReference type="Proteomes" id="UP000054565"/>
    </source>
</evidence>
<protein>
    <submittedName>
        <fullName evidence="1">Uncharacterized protein</fullName>
    </submittedName>
</protein>
<accession>A0A0J6YNW1</accession>
<dbReference type="Proteomes" id="UP000054565">
    <property type="component" value="Unassembled WGS sequence"/>
</dbReference>
<proteinExistence type="predicted"/>
<evidence type="ECO:0000313" key="1">
    <source>
        <dbReference type="EMBL" id="KMP08608.1"/>
    </source>
</evidence>